<organism evidence="1 2">
    <name type="scientific">Caballeronia sordidicola</name>
    <name type="common">Burkholderia sordidicola</name>
    <dbReference type="NCBI Taxonomy" id="196367"/>
    <lineage>
        <taxon>Bacteria</taxon>
        <taxon>Pseudomonadati</taxon>
        <taxon>Pseudomonadota</taxon>
        <taxon>Betaproteobacteria</taxon>
        <taxon>Burkholderiales</taxon>
        <taxon>Burkholderiaceae</taxon>
        <taxon>Caballeronia</taxon>
    </lineage>
</organism>
<dbReference type="Proteomes" id="UP000214720">
    <property type="component" value="Unassembled WGS sequence"/>
</dbReference>
<evidence type="ECO:0000313" key="2">
    <source>
        <dbReference type="Proteomes" id="UP000214720"/>
    </source>
</evidence>
<evidence type="ECO:0000313" key="1">
    <source>
        <dbReference type="EMBL" id="OXC73476.1"/>
    </source>
</evidence>
<reference evidence="2" key="1">
    <citation type="submission" date="2017-01" db="EMBL/GenBank/DDBJ databases">
        <title>Genome Analysis of Deinococcus marmoris KOPRI26562.</title>
        <authorList>
            <person name="Kim J.H."/>
            <person name="Oh H.-M."/>
        </authorList>
    </citation>
    <scope>NUCLEOTIDE SEQUENCE [LARGE SCALE GENOMIC DNA]</scope>
    <source>
        <strain evidence="2">PAMC 26633</strain>
    </source>
</reference>
<dbReference type="EMBL" id="MTHB01000247">
    <property type="protein sequence ID" value="OXC73476.1"/>
    <property type="molecule type" value="Genomic_DNA"/>
</dbReference>
<proteinExistence type="predicted"/>
<protein>
    <submittedName>
        <fullName evidence="1">Uncharacterized protein</fullName>
    </submittedName>
</protein>
<comment type="caution">
    <text evidence="1">The sequence shown here is derived from an EMBL/GenBank/DDBJ whole genome shotgun (WGS) entry which is preliminary data.</text>
</comment>
<gene>
    <name evidence="1" type="ORF">BSU04_36825</name>
</gene>
<name>A0A226WQK6_CABSO</name>
<accession>A0A226WQK6</accession>
<sequence>MTQFGRGVPADVFMLADPTDEAFRAEMPTTSQTCKVDMNADK</sequence>
<dbReference type="AlphaFoldDB" id="A0A226WQK6"/>